<keyword evidence="6" id="KW-0460">Magnesium</keyword>
<evidence type="ECO:0000256" key="18">
    <source>
        <dbReference type="ARBA" id="ARBA00048002"/>
    </source>
</evidence>
<evidence type="ECO:0000256" key="15">
    <source>
        <dbReference type="ARBA" id="ARBA00030682"/>
    </source>
</evidence>
<evidence type="ECO:0000256" key="8">
    <source>
        <dbReference type="ARBA" id="ARBA00024459"/>
    </source>
</evidence>
<dbReference type="AlphaFoldDB" id="A0A7X5R178"/>
<comment type="similarity">
    <text evidence="2">Belongs to the Nudix hydrolase family.</text>
</comment>
<dbReference type="GO" id="GO:0008413">
    <property type="term" value="F:8-oxo-7,8-dihydroguanosine triphosphate pyrophosphatase activity"/>
    <property type="evidence" value="ECO:0007669"/>
    <property type="project" value="InterPro"/>
</dbReference>
<evidence type="ECO:0000256" key="5">
    <source>
        <dbReference type="ARBA" id="ARBA00022801"/>
    </source>
</evidence>
<dbReference type="Proteomes" id="UP000541033">
    <property type="component" value="Unassembled WGS sequence"/>
</dbReference>
<dbReference type="PRINTS" id="PR01403">
    <property type="entry name" value="8OXTPHPHTASE"/>
</dbReference>
<dbReference type="InterPro" id="IPR003563">
    <property type="entry name" value="8ODP"/>
</dbReference>
<reference evidence="23 24" key="1">
    <citation type="submission" date="2020-02" db="EMBL/GenBank/DDBJ databases">
        <title>Sequencing the genomes of 1000 actinobacteria strains.</title>
        <authorList>
            <person name="Klenk H.-P."/>
        </authorList>
    </citation>
    <scope>NUCLEOTIDE SEQUENCE [LARGE SCALE GENOMIC DNA]</scope>
    <source>
        <strain evidence="23 24">DSM 27960</strain>
    </source>
</reference>
<evidence type="ECO:0000256" key="17">
    <source>
        <dbReference type="ARBA" id="ARBA00032071"/>
    </source>
</evidence>
<dbReference type="GO" id="GO:0042262">
    <property type="term" value="P:DNA protection"/>
    <property type="evidence" value="ECO:0007669"/>
    <property type="project" value="InterPro"/>
</dbReference>
<evidence type="ECO:0000256" key="19">
    <source>
        <dbReference type="ARBA" id="ARBA00048894"/>
    </source>
</evidence>
<dbReference type="Gene3D" id="3.90.79.10">
    <property type="entry name" value="Nucleoside Triphosphate Pyrophosphohydrolase"/>
    <property type="match status" value="1"/>
</dbReference>
<dbReference type="PROSITE" id="PS51462">
    <property type="entry name" value="NUDIX"/>
    <property type="match status" value="1"/>
</dbReference>
<dbReference type="InterPro" id="IPR015797">
    <property type="entry name" value="NUDIX_hydrolase-like_dom_sf"/>
</dbReference>
<keyword evidence="24" id="KW-1185">Reference proteome</keyword>
<accession>A0A7X5R178</accession>
<dbReference type="GO" id="GO:0005737">
    <property type="term" value="C:cytoplasm"/>
    <property type="evidence" value="ECO:0007669"/>
    <property type="project" value="TreeGrafter"/>
</dbReference>
<comment type="catalytic activity">
    <reaction evidence="9">
        <text>8-oxo-dGTP + H2O = 8-oxo-dGMP + diphosphate + H(+)</text>
        <dbReference type="Rhea" id="RHEA:31575"/>
        <dbReference type="ChEBI" id="CHEBI:15377"/>
        <dbReference type="ChEBI" id="CHEBI:15378"/>
        <dbReference type="ChEBI" id="CHEBI:33019"/>
        <dbReference type="ChEBI" id="CHEBI:63224"/>
        <dbReference type="ChEBI" id="CHEBI:77896"/>
    </reaction>
    <physiologicalReaction direction="left-to-right" evidence="9">
        <dbReference type="Rhea" id="RHEA:31576"/>
    </physiologicalReaction>
</comment>
<dbReference type="RefSeq" id="WP_167149145.1">
    <property type="nucleotide sequence ID" value="NZ_JAAMOX010000001.1"/>
</dbReference>
<evidence type="ECO:0000256" key="11">
    <source>
        <dbReference type="ARBA" id="ARBA00026103"/>
    </source>
</evidence>
<comment type="catalytic activity">
    <reaction evidence="20">
        <text>N(6)-methyl-dATP + H2O = N(6)-methyl-dAMP + diphosphate + H(+)</text>
        <dbReference type="Rhea" id="RHEA:67604"/>
        <dbReference type="ChEBI" id="CHEBI:15377"/>
        <dbReference type="ChEBI" id="CHEBI:15378"/>
        <dbReference type="ChEBI" id="CHEBI:33019"/>
        <dbReference type="ChEBI" id="CHEBI:169976"/>
        <dbReference type="ChEBI" id="CHEBI:172872"/>
    </reaction>
    <physiologicalReaction direction="left-to-right" evidence="20">
        <dbReference type="Rhea" id="RHEA:67605"/>
    </physiologicalReaction>
</comment>
<name>A0A7X5R178_9MICO</name>
<evidence type="ECO:0000313" key="24">
    <source>
        <dbReference type="Proteomes" id="UP000541033"/>
    </source>
</evidence>
<evidence type="ECO:0000256" key="6">
    <source>
        <dbReference type="ARBA" id="ARBA00022842"/>
    </source>
</evidence>
<comment type="catalytic activity">
    <reaction evidence="18">
        <text>N(6)-methyl-ATP + H2O = N(6)-methyl-AMP + diphosphate + H(+)</text>
        <dbReference type="Rhea" id="RHEA:67608"/>
        <dbReference type="ChEBI" id="CHEBI:15377"/>
        <dbReference type="ChEBI" id="CHEBI:15378"/>
        <dbReference type="ChEBI" id="CHEBI:33019"/>
        <dbReference type="ChEBI" id="CHEBI:144842"/>
        <dbReference type="ChEBI" id="CHEBI:172873"/>
    </reaction>
    <physiologicalReaction direction="left-to-right" evidence="18">
        <dbReference type="Rhea" id="RHEA:67609"/>
    </physiologicalReaction>
</comment>
<dbReference type="InterPro" id="IPR020084">
    <property type="entry name" value="NUDIX_hydrolase_CS"/>
</dbReference>
<evidence type="ECO:0000256" key="9">
    <source>
        <dbReference type="ARBA" id="ARBA00024486"/>
    </source>
</evidence>
<evidence type="ECO:0000256" key="7">
    <source>
        <dbReference type="ARBA" id="ARBA00024448"/>
    </source>
</evidence>
<dbReference type="Pfam" id="PF00293">
    <property type="entry name" value="NUDIX"/>
    <property type="match status" value="1"/>
</dbReference>
<evidence type="ECO:0000256" key="14">
    <source>
        <dbReference type="ARBA" id="ARBA00030634"/>
    </source>
</evidence>
<dbReference type="EMBL" id="JAAMOX010000001">
    <property type="protein sequence ID" value="NIH53495.1"/>
    <property type="molecule type" value="Genomic_DNA"/>
</dbReference>
<comment type="cofactor">
    <cofactor evidence="1">
        <name>Mg(2+)</name>
        <dbReference type="ChEBI" id="CHEBI:18420"/>
    </cofactor>
</comment>
<dbReference type="EC" id="3.6.1.56" evidence="11"/>
<feature type="domain" description="Nudix hydrolase" evidence="22">
    <location>
        <begin position="2"/>
        <end position="136"/>
    </location>
</feature>
<dbReference type="PANTHER" id="PTHR43758:SF2">
    <property type="entry name" value="OXIDIZED PURINE NUCLEOSIDE TRIPHOSPHATE HYDROLASE"/>
    <property type="match status" value="1"/>
</dbReference>
<evidence type="ECO:0000256" key="12">
    <source>
        <dbReference type="ARBA" id="ARBA00026218"/>
    </source>
</evidence>
<dbReference type="PROSITE" id="PS00893">
    <property type="entry name" value="NUDIX_BOX"/>
    <property type="match status" value="1"/>
</dbReference>
<dbReference type="PANTHER" id="PTHR43758">
    <property type="entry name" value="7,8-DIHYDRO-8-OXOGUANINE TRIPHOSPHATASE"/>
    <property type="match status" value="1"/>
</dbReference>
<evidence type="ECO:0000256" key="16">
    <source>
        <dbReference type="ARBA" id="ARBA00031927"/>
    </source>
</evidence>
<comment type="caution">
    <text evidence="23">The sequence shown here is derived from an EMBL/GenBank/DDBJ whole genome shotgun (WGS) entry which is preliminary data.</text>
</comment>
<keyword evidence="4" id="KW-0479">Metal-binding</keyword>
<gene>
    <name evidence="23" type="ORF">FHX76_001363</name>
</gene>
<evidence type="ECO:0000256" key="4">
    <source>
        <dbReference type="ARBA" id="ARBA00022723"/>
    </source>
</evidence>
<comment type="catalytic activity">
    <reaction evidence="19">
        <text>O(6)-methyl-dGTP + H2O = O(6)-methyl-dGMP + diphosphate + H(+)</text>
        <dbReference type="Rhea" id="RHEA:67600"/>
        <dbReference type="ChEBI" id="CHEBI:15377"/>
        <dbReference type="ChEBI" id="CHEBI:15378"/>
        <dbReference type="ChEBI" id="CHEBI:33019"/>
        <dbReference type="ChEBI" id="CHEBI:169974"/>
        <dbReference type="ChEBI" id="CHEBI:169975"/>
    </reaction>
    <physiologicalReaction direction="left-to-right" evidence="19">
        <dbReference type="Rhea" id="RHEA:67601"/>
    </physiologicalReaction>
</comment>
<dbReference type="CDD" id="cd03427">
    <property type="entry name" value="NUDIX_MTH1_Nudt1"/>
    <property type="match status" value="1"/>
</dbReference>
<protein>
    <recommendedName>
        <fullName evidence="12">Oxidized purine nucleoside triphosphate hydrolase</fullName>
        <ecNumber evidence="11">3.6.1.56</ecNumber>
    </recommendedName>
    <alternativeName>
        <fullName evidence="16">2-hydroxy-dATP diphosphatase</fullName>
    </alternativeName>
    <alternativeName>
        <fullName evidence="15">7,8-dihydro-8-oxoguanine triphosphatase</fullName>
    </alternativeName>
    <alternativeName>
        <fullName evidence="14">8-oxo-dGTPase</fullName>
    </alternativeName>
    <alternativeName>
        <fullName evidence="17">Methylated purine nucleoside triphosphate hydrolase</fullName>
    </alternativeName>
    <alternativeName>
        <fullName evidence="13">Nucleoside diphosphate-linked moiety X motif 1</fullName>
    </alternativeName>
</protein>
<evidence type="ECO:0000256" key="13">
    <source>
        <dbReference type="ARBA" id="ARBA00029673"/>
    </source>
</evidence>
<evidence type="ECO:0000256" key="10">
    <source>
        <dbReference type="ARBA" id="ARBA00024596"/>
    </source>
</evidence>
<comment type="function">
    <text evidence="21">Oxidized purine nucleoside triphosphate hydrolase which is a prominent sanitizer of the oxidized nucleotide pool. Catalyzes the hydrolysis of 2-oxo-dATP (2-hydroxy-dATP) into 2-oxo-dAMP. Also has a significant hydrolase activity toward 2-oxo-ATP, 8-oxo-dGTP and 8-oxo-dATP. Through the hydrolysis of oxidized purine nucleoside triphosphates, prevents their incorporation into DNA and the subsequent transversions A:T to C:G and G:C to T:A. Also catalyzes the hydrolysis of methylated purine nucleoside triphosphate preventing their integration into DNA. Through this antimutagenic activity protects cells from oxidative stress.</text>
</comment>
<comment type="catalytic activity">
    <reaction evidence="8">
        <text>2-oxo-dATP + H2O = 2-oxo-dAMP + diphosphate + H(+)</text>
        <dbReference type="Rhea" id="RHEA:31583"/>
        <dbReference type="ChEBI" id="CHEBI:15377"/>
        <dbReference type="ChEBI" id="CHEBI:15378"/>
        <dbReference type="ChEBI" id="CHEBI:33019"/>
        <dbReference type="ChEBI" id="CHEBI:63212"/>
        <dbReference type="ChEBI" id="CHEBI:77897"/>
        <dbReference type="EC" id="3.6.1.56"/>
    </reaction>
    <physiologicalReaction direction="left-to-right" evidence="8">
        <dbReference type="Rhea" id="RHEA:31584"/>
    </physiologicalReaction>
</comment>
<dbReference type="GO" id="GO:0008828">
    <property type="term" value="F:dATP diphosphatase activity"/>
    <property type="evidence" value="ECO:0007669"/>
    <property type="project" value="UniProtKB-EC"/>
</dbReference>
<dbReference type="InterPro" id="IPR000086">
    <property type="entry name" value="NUDIX_hydrolase_dom"/>
</dbReference>
<sequence length="159" mass="17544">MTVTQVCVCYLLRTGDNARVEVLLGRKKRGLGTGKLVGPGGKLEVDETPVQAIVREVAEETGLNVGAQELHEAGFISYTFPTQPELDQQSTVFVGREWSGTPADSDELELGWYTIDDLDYDQMWDDARHWLPAVLRGGTVDAEFSFAEDLNSVATHTVR</sequence>
<evidence type="ECO:0000256" key="1">
    <source>
        <dbReference type="ARBA" id="ARBA00001946"/>
    </source>
</evidence>
<dbReference type="GO" id="GO:0046872">
    <property type="term" value="F:metal ion binding"/>
    <property type="evidence" value="ECO:0007669"/>
    <property type="project" value="UniProtKB-KW"/>
</dbReference>
<evidence type="ECO:0000256" key="21">
    <source>
        <dbReference type="ARBA" id="ARBA00053094"/>
    </source>
</evidence>
<comment type="catalytic activity">
    <reaction evidence="10">
        <text>2-oxo-ATP + H2O = 2-oxo-AMP + diphosphate + H(+)</text>
        <dbReference type="Rhea" id="RHEA:67392"/>
        <dbReference type="ChEBI" id="CHEBI:15377"/>
        <dbReference type="ChEBI" id="CHEBI:15378"/>
        <dbReference type="ChEBI" id="CHEBI:33019"/>
        <dbReference type="ChEBI" id="CHEBI:71395"/>
        <dbReference type="ChEBI" id="CHEBI:172878"/>
    </reaction>
    <physiologicalReaction direction="left-to-right" evidence="10">
        <dbReference type="Rhea" id="RHEA:67393"/>
    </physiologicalReaction>
</comment>
<evidence type="ECO:0000259" key="22">
    <source>
        <dbReference type="PROSITE" id="PS51462"/>
    </source>
</evidence>
<keyword evidence="5 23" id="KW-0378">Hydrolase</keyword>
<evidence type="ECO:0000313" key="23">
    <source>
        <dbReference type="EMBL" id="NIH53495.1"/>
    </source>
</evidence>
<organism evidence="23 24">
    <name type="scientific">Lysinibacter cavernae</name>
    <dbReference type="NCBI Taxonomy" id="1640652"/>
    <lineage>
        <taxon>Bacteria</taxon>
        <taxon>Bacillati</taxon>
        <taxon>Actinomycetota</taxon>
        <taxon>Actinomycetes</taxon>
        <taxon>Micrococcales</taxon>
        <taxon>Microbacteriaceae</taxon>
        <taxon>Lysinibacter</taxon>
    </lineage>
</organism>
<comment type="catalytic activity">
    <reaction evidence="7">
        <text>8-oxo-dATP + H2O = 8-oxo-dAMP + diphosphate + H(+)</text>
        <dbReference type="Rhea" id="RHEA:65396"/>
        <dbReference type="ChEBI" id="CHEBI:15377"/>
        <dbReference type="ChEBI" id="CHEBI:15378"/>
        <dbReference type="ChEBI" id="CHEBI:33019"/>
        <dbReference type="ChEBI" id="CHEBI:71361"/>
        <dbReference type="ChEBI" id="CHEBI:172871"/>
    </reaction>
    <physiologicalReaction direction="left-to-right" evidence="7">
        <dbReference type="Rhea" id="RHEA:65397"/>
    </physiologicalReaction>
</comment>
<proteinExistence type="inferred from homology"/>
<evidence type="ECO:0000256" key="3">
    <source>
        <dbReference type="ARBA" id="ARBA00011245"/>
    </source>
</evidence>
<comment type="subunit">
    <text evidence="3">Monomer.</text>
</comment>
<evidence type="ECO:0000256" key="20">
    <source>
        <dbReference type="ARBA" id="ARBA00049032"/>
    </source>
</evidence>
<dbReference type="SUPFAM" id="SSF55811">
    <property type="entry name" value="Nudix"/>
    <property type="match status" value="1"/>
</dbReference>
<evidence type="ECO:0000256" key="2">
    <source>
        <dbReference type="ARBA" id="ARBA00005582"/>
    </source>
</evidence>